<keyword evidence="1" id="KW-0812">Transmembrane</keyword>
<dbReference type="EMBL" id="JAVFWL010000002">
    <property type="protein sequence ID" value="KAK6734852.1"/>
    <property type="molecule type" value="Genomic_DNA"/>
</dbReference>
<keyword evidence="1" id="KW-0472">Membrane</keyword>
<keyword evidence="1" id="KW-1133">Transmembrane helix</keyword>
<accession>A0ABR1C8L8</accession>
<reference evidence="2 3" key="1">
    <citation type="submission" date="2023-08" db="EMBL/GenBank/DDBJ databases">
        <title>A Necator americanus chromosomal reference genome.</title>
        <authorList>
            <person name="Ilik V."/>
            <person name="Petrzelkova K.J."/>
            <person name="Pardy F."/>
            <person name="Fuh T."/>
            <person name="Niatou-Singa F.S."/>
            <person name="Gouil Q."/>
            <person name="Baker L."/>
            <person name="Ritchie M.E."/>
            <person name="Jex A.R."/>
            <person name="Gazzola D."/>
            <person name="Li H."/>
            <person name="Toshio Fujiwara R."/>
            <person name="Zhan B."/>
            <person name="Aroian R.V."/>
            <person name="Pafco B."/>
            <person name="Schwarz E.M."/>
        </authorList>
    </citation>
    <scope>NUCLEOTIDE SEQUENCE [LARGE SCALE GENOMIC DNA]</scope>
    <source>
        <strain evidence="2 3">Aroian</strain>
        <tissue evidence="2">Whole animal</tissue>
    </source>
</reference>
<sequence>MKNGALAQAAALEVVKIQKGDLGSPLRSYSVLHVFLIVLWDAKAAVTTTFHPTVAMLFGGFLAIAVANVIFPVVSEPNRGDVLPCEDFCRHACSTKRTSAAFRENFLNEFNAMLNDELRYFPDAFDRMITDVTRKSPRIKNEEFTRELKKRCTDADFIENYLRAAIEEIGDSSPLDNSKCSEMAATITEIVLDDNREPTEQVVDVIKKVRDMIAFDKLREEKPRIPDAFRLTTEFFNALQQGYLAFINSTSSTLQSPEAAHWYQTTSRLSLELPMRTNKFFRNEHLDILTNEYFNCTEKWVLGIDGREKAFCLSRAWRLAYETIPMPTRLAEFLHDLRSLNVRVVNNRIYVRPAYALLLLNTTDEAVLLSTLGSEIAREITRASYEAPLAIHRCFRQHMKDNCDETPEECNDEANEFLFKAVALRATFNILQKKQDKYSEENSRKFFYSSAFLDCANEPSPTFSLMNGVFSQSDDFQRVFACGQSTAMFLPQERICGLL</sequence>
<proteinExistence type="predicted"/>
<dbReference type="SUPFAM" id="SSF55486">
    <property type="entry name" value="Metalloproteases ('zincins'), catalytic domain"/>
    <property type="match status" value="1"/>
</dbReference>
<organism evidence="2 3">
    <name type="scientific">Necator americanus</name>
    <name type="common">Human hookworm</name>
    <dbReference type="NCBI Taxonomy" id="51031"/>
    <lineage>
        <taxon>Eukaryota</taxon>
        <taxon>Metazoa</taxon>
        <taxon>Ecdysozoa</taxon>
        <taxon>Nematoda</taxon>
        <taxon>Chromadorea</taxon>
        <taxon>Rhabditida</taxon>
        <taxon>Rhabditina</taxon>
        <taxon>Rhabditomorpha</taxon>
        <taxon>Strongyloidea</taxon>
        <taxon>Ancylostomatidae</taxon>
        <taxon>Bunostominae</taxon>
        <taxon>Necator</taxon>
    </lineage>
</organism>
<evidence type="ECO:0008006" key="4">
    <source>
        <dbReference type="Google" id="ProtNLM"/>
    </source>
</evidence>
<feature type="transmembrane region" description="Helical" evidence="1">
    <location>
        <begin position="54"/>
        <end position="74"/>
    </location>
</feature>
<name>A0ABR1C8L8_NECAM</name>
<keyword evidence="3" id="KW-1185">Reference proteome</keyword>
<evidence type="ECO:0000313" key="3">
    <source>
        <dbReference type="Proteomes" id="UP001303046"/>
    </source>
</evidence>
<protein>
    <recommendedName>
        <fullName evidence="4">Peptidase family M13</fullName>
    </recommendedName>
</protein>
<gene>
    <name evidence="2" type="primary">Necator_chrII.g5981</name>
    <name evidence="2" type="ORF">RB195_018188</name>
</gene>
<evidence type="ECO:0000313" key="2">
    <source>
        <dbReference type="EMBL" id="KAK6734852.1"/>
    </source>
</evidence>
<evidence type="ECO:0000256" key="1">
    <source>
        <dbReference type="SAM" id="Phobius"/>
    </source>
</evidence>
<comment type="caution">
    <text evidence="2">The sequence shown here is derived from an EMBL/GenBank/DDBJ whole genome shotgun (WGS) entry which is preliminary data.</text>
</comment>
<dbReference type="Proteomes" id="UP001303046">
    <property type="component" value="Unassembled WGS sequence"/>
</dbReference>